<dbReference type="AlphaFoldDB" id="A0A5E4QJW5"/>
<dbReference type="SUPFAM" id="SSF56112">
    <property type="entry name" value="Protein kinase-like (PK-like)"/>
    <property type="match status" value="1"/>
</dbReference>
<feature type="domain" description="CHK kinase-like" evidence="1">
    <location>
        <begin position="122"/>
        <end position="308"/>
    </location>
</feature>
<sequence length="388" mass="44560">MEEGHPLQSLLRKIADEQNFTAATIDVTPTTSDGANYTSKLYLATISQEGRQELKLFAKVANVGEKMRAMAPFRIFDTEIFFYTKLIKTYRELEDNHDVPAENRLVTARFYGYDDTYLQETLVWEDLTAKGFQMFDRFKSFDWAYASESVTQLARLHALSIAYSIERPDDFLKDAQSVKMQDRSDQMNGFVETAIAKVLTVVKEERKEKLRTFIKEMAEENNFRGLMSPLRRGVFSHSDFRPSNLMHRYNKDGSVQVIPIDYQTVQHGNPITDLLYFVFTGSDGAFRRQHYRPLLSHYHAQLSAALRALHLDPATVYPESHFELDLREVLPYGLLVSCMLLTMVTVDAENAPVLTEDSDVMDFLMAPSELCKMRLAEIVDDFTEMGVI</sequence>
<reference evidence="2 3" key="1">
    <citation type="submission" date="2017-07" db="EMBL/GenBank/DDBJ databases">
        <authorList>
            <person name="Talla V."/>
            <person name="Backstrom N."/>
        </authorList>
    </citation>
    <scope>NUCLEOTIDE SEQUENCE [LARGE SCALE GENOMIC DNA]</scope>
</reference>
<dbReference type="Proteomes" id="UP000324832">
    <property type="component" value="Unassembled WGS sequence"/>
</dbReference>
<dbReference type="Pfam" id="PF02958">
    <property type="entry name" value="EcKL"/>
    <property type="match status" value="1"/>
</dbReference>
<evidence type="ECO:0000313" key="3">
    <source>
        <dbReference type="Proteomes" id="UP000324832"/>
    </source>
</evidence>
<dbReference type="PANTHER" id="PTHR11012:SF8">
    <property type="entry name" value="JUVENILE HORMONE-INDUCIBLE PROTEIN 26"/>
    <property type="match status" value="1"/>
</dbReference>
<protein>
    <recommendedName>
        <fullName evidence="1">CHK kinase-like domain-containing protein</fullName>
    </recommendedName>
</protein>
<proteinExistence type="predicted"/>
<dbReference type="SMART" id="SM00587">
    <property type="entry name" value="CHK"/>
    <property type="match status" value="1"/>
</dbReference>
<dbReference type="InterPro" id="IPR011009">
    <property type="entry name" value="Kinase-like_dom_sf"/>
</dbReference>
<keyword evidence="3" id="KW-1185">Reference proteome</keyword>
<organism evidence="2 3">
    <name type="scientific">Leptidea sinapis</name>
    <dbReference type="NCBI Taxonomy" id="189913"/>
    <lineage>
        <taxon>Eukaryota</taxon>
        <taxon>Metazoa</taxon>
        <taxon>Ecdysozoa</taxon>
        <taxon>Arthropoda</taxon>
        <taxon>Hexapoda</taxon>
        <taxon>Insecta</taxon>
        <taxon>Pterygota</taxon>
        <taxon>Neoptera</taxon>
        <taxon>Endopterygota</taxon>
        <taxon>Lepidoptera</taxon>
        <taxon>Glossata</taxon>
        <taxon>Ditrysia</taxon>
        <taxon>Papilionoidea</taxon>
        <taxon>Pieridae</taxon>
        <taxon>Dismorphiinae</taxon>
        <taxon>Leptidea</taxon>
    </lineage>
</organism>
<dbReference type="Gene3D" id="3.90.1200.10">
    <property type="match status" value="1"/>
</dbReference>
<gene>
    <name evidence="2" type="ORF">LSINAPIS_LOCUS9087</name>
</gene>
<evidence type="ECO:0000313" key="2">
    <source>
        <dbReference type="EMBL" id="VVC97903.1"/>
    </source>
</evidence>
<dbReference type="InterPro" id="IPR004119">
    <property type="entry name" value="EcKL"/>
</dbReference>
<dbReference type="PANTHER" id="PTHR11012">
    <property type="entry name" value="PROTEIN KINASE-LIKE DOMAIN-CONTAINING"/>
    <property type="match status" value="1"/>
</dbReference>
<evidence type="ECO:0000259" key="1">
    <source>
        <dbReference type="SMART" id="SM00587"/>
    </source>
</evidence>
<dbReference type="InterPro" id="IPR015897">
    <property type="entry name" value="CHK_kinase-like"/>
</dbReference>
<name>A0A5E4QJW5_9NEOP</name>
<dbReference type="EMBL" id="FZQP02003333">
    <property type="protein sequence ID" value="VVC97903.1"/>
    <property type="molecule type" value="Genomic_DNA"/>
</dbReference>
<accession>A0A5E4QJW5</accession>